<dbReference type="AlphaFoldDB" id="A0A814G8D2"/>
<protein>
    <submittedName>
        <fullName evidence="2">Uncharacterized protein</fullName>
    </submittedName>
</protein>
<dbReference type="EMBL" id="CAJNOJ010000058">
    <property type="protein sequence ID" value="CAF0991386.1"/>
    <property type="molecule type" value="Genomic_DNA"/>
</dbReference>
<organism evidence="2 3">
    <name type="scientific">Adineta ricciae</name>
    <name type="common">Rotifer</name>
    <dbReference type="NCBI Taxonomy" id="249248"/>
    <lineage>
        <taxon>Eukaryota</taxon>
        <taxon>Metazoa</taxon>
        <taxon>Spiralia</taxon>
        <taxon>Gnathifera</taxon>
        <taxon>Rotifera</taxon>
        <taxon>Eurotatoria</taxon>
        <taxon>Bdelloidea</taxon>
        <taxon>Adinetida</taxon>
        <taxon>Adinetidae</taxon>
        <taxon>Adineta</taxon>
    </lineage>
</organism>
<dbReference type="Proteomes" id="UP000663852">
    <property type="component" value="Unassembled WGS sequence"/>
</dbReference>
<proteinExistence type="predicted"/>
<name>A0A814G8D2_ADIRI</name>
<gene>
    <name evidence="2" type="ORF">EDS130_LOCUS14410</name>
</gene>
<reference evidence="2" key="1">
    <citation type="submission" date="2021-02" db="EMBL/GenBank/DDBJ databases">
        <authorList>
            <person name="Nowell W R."/>
        </authorList>
    </citation>
    <scope>NUCLEOTIDE SEQUENCE</scope>
</reference>
<evidence type="ECO:0000313" key="2">
    <source>
        <dbReference type="EMBL" id="CAF0991386.1"/>
    </source>
</evidence>
<accession>A0A814G8D2</accession>
<sequence length="107" mass="12387">MSGHDCSSLDPNDKKHNRSLLQSFSLTNNNDKTSRLFKTRENTRSFHSLISAHCRQRINKRIGTQVTLTSVYIKAVNISTPSCSCYSKPREKDNECCHLFYRLTFEQ</sequence>
<evidence type="ECO:0000256" key="1">
    <source>
        <dbReference type="SAM" id="MobiDB-lite"/>
    </source>
</evidence>
<comment type="caution">
    <text evidence="2">The sequence shown here is derived from an EMBL/GenBank/DDBJ whole genome shotgun (WGS) entry which is preliminary data.</text>
</comment>
<feature type="region of interest" description="Disordered" evidence="1">
    <location>
        <begin position="1"/>
        <end position="27"/>
    </location>
</feature>
<evidence type="ECO:0000313" key="3">
    <source>
        <dbReference type="Proteomes" id="UP000663852"/>
    </source>
</evidence>